<dbReference type="AlphaFoldDB" id="A0A4U6UZD7"/>
<evidence type="ECO:0000313" key="2">
    <source>
        <dbReference type="Proteomes" id="UP000298652"/>
    </source>
</evidence>
<keyword evidence="2" id="KW-1185">Reference proteome</keyword>
<organism evidence="1 2">
    <name type="scientific">Setaria viridis</name>
    <name type="common">Green bristlegrass</name>
    <name type="synonym">Setaria italica subsp. viridis</name>
    <dbReference type="NCBI Taxonomy" id="4556"/>
    <lineage>
        <taxon>Eukaryota</taxon>
        <taxon>Viridiplantae</taxon>
        <taxon>Streptophyta</taxon>
        <taxon>Embryophyta</taxon>
        <taxon>Tracheophyta</taxon>
        <taxon>Spermatophyta</taxon>
        <taxon>Magnoliopsida</taxon>
        <taxon>Liliopsida</taxon>
        <taxon>Poales</taxon>
        <taxon>Poaceae</taxon>
        <taxon>PACMAD clade</taxon>
        <taxon>Panicoideae</taxon>
        <taxon>Panicodae</taxon>
        <taxon>Paniceae</taxon>
        <taxon>Cenchrinae</taxon>
        <taxon>Setaria</taxon>
    </lineage>
</organism>
<protein>
    <submittedName>
        <fullName evidence="1">Uncharacterized protein</fullName>
    </submittedName>
</protein>
<reference evidence="1" key="1">
    <citation type="submission" date="2019-03" db="EMBL/GenBank/DDBJ databases">
        <title>WGS assembly of Setaria viridis.</title>
        <authorList>
            <person name="Huang P."/>
            <person name="Jenkins J."/>
            <person name="Grimwood J."/>
            <person name="Barry K."/>
            <person name="Healey A."/>
            <person name="Mamidi S."/>
            <person name="Sreedasyam A."/>
            <person name="Shu S."/>
            <person name="Feldman M."/>
            <person name="Wu J."/>
            <person name="Yu Y."/>
            <person name="Chen C."/>
            <person name="Johnson J."/>
            <person name="Rokhsar D."/>
            <person name="Baxter I."/>
            <person name="Schmutz J."/>
            <person name="Brutnell T."/>
            <person name="Kellogg E."/>
        </authorList>
    </citation>
    <scope>NUCLEOTIDE SEQUENCE [LARGE SCALE GENOMIC DNA]</scope>
</reference>
<name>A0A4U6UZD7_SETVI</name>
<proteinExistence type="predicted"/>
<accession>A0A4U6UZD7</accession>
<sequence length="113" mass="13206">MSRHTTMCSNVESRRAQMRRSLLSGWILSKDWCIGCLSIINPSWVVFEHSLIWSSIMCPRSDQLDRSLDWQQLGVPFLEWQVSSDESSSELVRCRSFLTFICFPLLLLDCLCW</sequence>
<dbReference type="Proteomes" id="UP000298652">
    <property type="component" value="Chromosome 4"/>
</dbReference>
<gene>
    <name evidence="1" type="ORF">SEVIR_4G166700v2</name>
</gene>
<dbReference type="Gramene" id="TKW21322">
    <property type="protein sequence ID" value="TKW21322"/>
    <property type="gene ID" value="SEVIR_4G166700v2"/>
</dbReference>
<evidence type="ECO:0000313" key="1">
    <source>
        <dbReference type="EMBL" id="TKW21322.1"/>
    </source>
</evidence>
<dbReference type="EMBL" id="CM016555">
    <property type="protein sequence ID" value="TKW21322.1"/>
    <property type="molecule type" value="Genomic_DNA"/>
</dbReference>